<reference evidence="2 3" key="1">
    <citation type="submission" date="2019-04" db="EMBL/GenBank/DDBJ databases">
        <title>Flavobacterium sp. nov. isolated from construction timber.</title>
        <authorList>
            <person name="Lin S.-Y."/>
            <person name="Chang C.-T."/>
            <person name="Young C.-C."/>
        </authorList>
    </citation>
    <scope>NUCLEOTIDE SEQUENCE [LARGE SCALE GENOMIC DNA]</scope>
    <source>
        <strain evidence="2 3">CC-CTC003</strain>
    </source>
</reference>
<dbReference type="EMBL" id="SSNZ01000001">
    <property type="protein sequence ID" value="THF52853.1"/>
    <property type="molecule type" value="Genomic_DNA"/>
</dbReference>
<keyword evidence="1" id="KW-0812">Transmembrane</keyword>
<evidence type="ECO:0000313" key="2">
    <source>
        <dbReference type="EMBL" id="THF52853.1"/>
    </source>
</evidence>
<protein>
    <submittedName>
        <fullName evidence="2">Uncharacterized protein</fullName>
    </submittedName>
</protein>
<gene>
    <name evidence="2" type="ORF">E6C50_01190</name>
</gene>
<accession>A0A4S4A3K1</accession>
<name>A0A4S4A3K1_9FLAO</name>
<evidence type="ECO:0000313" key="3">
    <source>
        <dbReference type="Proteomes" id="UP000307507"/>
    </source>
</evidence>
<keyword evidence="3" id="KW-1185">Reference proteome</keyword>
<feature type="transmembrane region" description="Helical" evidence="1">
    <location>
        <begin position="12"/>
        <end position="30"/>
    </location>
</feature>
<dbReference type="RefSeq" id="WP_136401378.1">
    <property type="nucleotide sequence ID" value="NZ_SSNZ01000001.1"/>
</dbReference>
<organism evidence="2 3">
    <name type="scientific">Flavobacterium supellecticarium</name>
    <dbReference type="NCBI Taxonomy" id="2565924"/>
    <lineage>
        <taxon>Bacteria</taxon>
        <taxon>Pseudomonadati</taxon>
        <taxon>Bacteroidota</taxon>
        <taxon>Flavobacteriia</taxon>
        <taxon>Flavobacteriales</taxon>
        <taxon>Flavobacteriaceae</taxon>
        <taxon>Flavobacterium</taxon>
    </lineage>
</organism>
<proteinExistence type="predicted"/>
<keyword evidence="1" id="KW-0472">Membrane</keyword>
<dbReference type="AlphaFoldDB" id="A0A4S4A3K1"/>
<sequence length="188" mass="22028">MIAQLFKENLSLVISAISLLIASLSFFLSYKNWKMAKAKFGEEKRNLFFNFSRGIESLKSIYLIFHSLQIKNLKTITIENLKADKLVLEKILKALESSENHLIYSNITQLAYFNLLREIPIVIAEINHTKKLEFIELNSLSTKIGFLYYNAYLMQPTVYPKKYNLPNFSKEKDFVTYFNDLVYNKQID</sequence>
<comment type="caution">
    <text evidence="2">The sequence shown here is derived from an EMBL/GenBank/DDBJ whole genome shotgun (WGS) entry which is preliminary data.</text>
</comment>
<keyword evidence="1" id="KW-1133">Transmembrane helix</keyword>
<dbReference type="Proteomes" id="UP000307507">
    <property type="component" value="Unassembled WGS sequence"/>
</dbReference>
<evidence type="ECO:0000256" key="1">
    <source>
        <dbReference type="SAM" id="Phobius"/>
    </source>
</evidence>